<evidence type="ECO:0000313" key="3">
    <source>
        <dbReference type="Proteomes" id="UP001307849"/>
    </source>
</evidence>
<feature type="compositionally biased region" description="Polar residues" evidence="1">
    <location>
        <begin position="1"/>
        <end position="13"/>
    </location>
</feature>
<name>A0AAN8P3G1_9PEZI</name>
<keyword evidence="3" id="KW-1185">Reference proteome</keyword>
<reference evidence="2 3" key="1">
    <citation type="submission" date="2019-10" db="EMBL/GenBank/DDBJ databases">
        <authorList>
            <person name="Palmer J.M."/>
        </authorList>
    </citation>
    <scope>NUCLEOTIDE SEQUENCE [LARGE SCALE GENOMIC DNA]</scope>
    <source>
        <strain evidence="2 3">TWF506</strain>
    </source>
</reference>
<dbReference type="EMBL" id="JAVHJM010000001">
    <property type="protein sequence ID" value="KAK6521621.1"/>
    <property type="molecule type" value="Genomic_DNA"/>
</dbReference>
<dbReference type="AlphaFoldDB" id="A0AAN8P3G1"/>
<evidence type="ECO:0000313" key="2">
    <source>
        <dbReference type="EMBL" id="KAK6521621.1"/>
    </source>
</evidence>
<feature type="region of interest" description="Disordered" evidence="1">
    <location>
        <begin position="1"/>
        <end position="26"/>
    </location>
</feature>
<organism evidence="2 3">
    <name type="scientific">Arthrobotrys conoides</name>
    <dbReference type="NCBI Taxonomy" id="74498"/>
    <lineage>
        <taxon>Eukaryota</taxon>
        <taxon>Fungi</taxon>
        <taxon>Dikarya</taxon>
        <taxon>Ascomycota</taxon>
        <taxon>Pezizomycotina</taxon>
        <taxon>Orbiliomycetes</taxon>
        <taxon>Orbiliales</taxon>
        <taxon>Orbiliaceae</taxon>
        <taxon>Arthrobotrys</taxon>
    </lineage>
</organism>
<gene>
    <name evidence="2" type="ORF">TWF506_001834</name>
</gene>
<evidence type="ECO:0000256" key="1">
    <source>
        <dbReference type="SAM" id="MobiDB-lite"/>
    </source>
</evidence>
<proteinExistence type="predicted"/>
<accession>A0AAN8P3G1</accession>
<dbReference type="Proteomes" id="UP001307849">
    <property type="component" value="Unassembled WGS sequence"/>
</dbReference>
<sequence length="253" mass="28981">MSPMQEGSSNSGPGAQAGGPRDRLQGYSSELNTIHKPEVPATPIPTELIRKVIYVIRTLESRIAEEFSSRLFSTALKTPKDYGSIHQVVYRETFGRGGQSIYLKHRPGYRPHRPIPFSWRRNRETPVFRPFDIEVYEQYPRQYRSTLLLIEILKEMHIDPMDWMMVQRKMALSAPHFEKGPPIRTDAREWGPTVRLLVEKMSPKWASAFTAPLCRIVEQAMESSMKESDKLVEMVSPGAFGTLRASIMKLSMI</sequence>
<protein>
    <submittedName>
        <fullName evidence="2">Uncharacterized protein</fullName>
    </submittedName>
</protein>
<comment type="caution">
    <text evidence="2">The sequence shown here is derived from an EMBL/GenBank/DDBJ whole genome shotgun (WGS) entry which is preliminary data.</text>
</comment>